<evidence type="ECO:0000313" key="1">
    <source>
        <dbReference type="EMBL" id="JAE11040.1"/>
    </source>
</evidence>
<dbReference type="AlphaFoldDB" id="A0A0A9FDD1"/>
<protein>
    <submittedName>
        <fullName evidence="1">Uncharacterized protein</fullName>
    </submittedName>
</protein>
<reference evidence="1" key="2">
    <citation type="journal article" date="2015" name="Data Brief">
        <title>Shoot transcriptome of the giant reed, Arundo donax.</title>
        <authorList>
            <person name="Barrero R.A."/>
            <person name="Guerrero F.D."/>
            <person name="Moolhuijzen P."/>
            <person name="Goolsby J.A."/>
            <person name="Tidwell J."/>
            <person name="Bellgard S.E."/>
            <person name="Bellgard M.I."/>
        </authorList>
    </citation>
    <scope>NUCLEOTIDE SEQUENCE</scope>
    <source>
        <tissue evidence="1">Shoot tissue taken approximately 20 cm above the soil surface</tissue>
    </source>
</reference>
<accession>A0A0A9FDD1</accession>
<name>A0A0A9FDD1_ARUDO</name>
<proteinExistence type="predicted"/>
<organism evidence="1">
    <name type="scientific">Arundo donax</name>
    <name type="common">Giant reed</name>
    <name type="synonym">Donax arundinaceus</name>
    <dbReference type="NCBI Taxonomy" id="35708"/>
    <lineage>
        <taxon>Eukaryota</taxon>
        <taxon>Viridiplantae</taxon>
        <taxon>Streptophyta</taxon>
        <taxon>Embryophyta</taxon>
        <taxon>Tracheophyta</taxon>
        <taxon>Spermatophyta</taxon>
        <taxon>Magnoliopsida</taxon>
        <taxon>Liliopsida</taxon>
        <taxon>Poales</taxon>
        <taxon>Poaceae</taxon>
        <taxon>PACMAD clade</taxon>
        <taxon>Arundinoideae</taxon>
        <taxon>Arundineae</taxon>
        <taxon>Arundo</taxon>
    </lineage>
</organism>
<sequence length="44" mass="5142">MDIRFSSEFQLYGPLYLPAKLDVHEHDSLARTTHCQRNPRVEGL</sequence>
<reference evidence="1" key="1">
    <citation type="submission" date="2014-09" db="EMBL/GenBank/DDBJ databases">
        <authorList>
            <person name="Magalhaes I.L.F."/>
            <person name="Oliveira U."/>
            <person name="Santos F.R."/>
            <person name="Vidigal T.H.D.A."/>
            <person name="Brescovit A.D."/>
            <person name="Santos A.J."/>
        </authorList>
    </citation>
    <scope>NUCLEOTIDE SEQUENCE</scope>
    <source>
        <tissue evidence="1">Shoot tissue taken approximately 20 cm above the soil surface</tissue>
    </source>
</reference>
<dbReference type="EMBL" id="GBRH01186856">
    <property type="protein sequence ID" value="JAE11040.1"/>
    <property type="molecule type" value="Transcribed_RNA"/>
</dbReference>